<accession>A0A919BIS6</accession>
<proteinExistence type="predicted"/>
<gene>
    <name evidence="2" type="ORF">GCM10017161_23730</name>
</gene>
<name>A0A919BIS6_9GAMM</name>
<dbReference type="EMBL" id="BNCK01000005">
    <property type="protein sequence ID" value="GHF94724.1"/>
    <property type="molecule type" value="Genomic_DNA"/>
</dbReference>
<evidence type="ECO:0000313" key="3">
    <source>
        <dbReference type="Proteomes" id="UP000623842"/>
    </source>
</evidence>
<reference evidence="2" key="2">
    <citation type="submission" date="2020-09" db="EMBL/GenBank/DDBJ databases">
        <authorList>
            <person name="Sun Q."/>
            <person name="Kim S."/>
        </authorList>
    </citation>
    <scope>NUCLEOTIDE SEQUENCE</scope>
    <source>
        <strain evidence="2">KCTC 42731</strain>
    </source>
</reference>
<sequence>MLIANLLGLVAIGLIIWWFWLYHPSASAAFENEVVIEVEDGVYTPSVIQTSANKAIKLTFVRKDPSPCAEMLVIPTLDISEQLLLNTQTTITLPALKAGEYAFHCQMKMYQGMLKVV</sequence>
<dbReference type="Pfam" id="PF13473">
    <property type="entry name" value="Cupredoxin_1"/>
    <property type="match status" value="1"/>
</dbReference>
<feature type="domain" description="EfeO-type cupredoxin-like" evidence="1">
    <location>
        <begin position="12"/>
        <end position="114"/>
    </location>
</feature>
<dbReference type="Gene3D" id="2.60.40.420">
    <property type="entry name" value="Cupredoxins - blue copper proteins"/>
    <property type="match status" value="1"/>
</dbReference>
<dbReference type="RefSeq" id="WP_189770788.1">
    <property type="nucleotide sequence ID" value="NZ_BNCK01000005.1"/>
</dbReference>
<dbReference type="Proteomes" id="UP000623842">
    <property type="component" value="Unassembled WGS sequence"/>
</dbReference>
<evidence type="ECO:0000259" key="1">
    <source>
        <dbReference type="Pfam" id="PF13473"/>
    </source>
</evidence>
<reference evidence="2" key="1">
    <citation type="journal article" date="2014" name="Int. J. Syst. Evol. Microbiol.">
        <title>Complete genome sequence of Corynebacterium casei LMG S-19264T (=DSM 44701T), isolated from a smear-ripened cheese.</title>
        <authorList>
            <consortium name="US DOE Joint Genome Institute (JGI-PGF)"/>
            <person name="Walter F."/>
            <person name="Albersmeier A."/>
            <person name="Kalinowski J."/>
            <person name="Ruckert C."/>
        </authorList>
    </citation>
    <scope>NUCLEOTIDE SEQUENCE</scope>
    <source>
        <strain evidence="2">KCTC 42731</strain>
    </source>
</reference>
<dbReference type="InterPro" id="IPR008972">
    <property type="entry name" value="Cupredoxin"/>
</dbReference>
<comment type="caution">
    <text evidence="2">The sequence shown here is derived from an EMBL/GenBank/DDBJ whole genome shotgun (WGS) entry which is preliminary data.</text>
</comment>
<protein>
    <submittedName>
        <fullName evidence="2">Copper-binding protein</fullName>
    </submittedName>
</protein>
<dbReference type="AlphaFoldDB" id="A0A919BIS6"/>
<keyword evidence="3" id="KW-1185">Reference proteome</keyword>
<organism evidence="2 3">
    <name type="scientific">Thalassotalea marina</name>
    <dbReference type="NCBI Taxonomy" id="1673741"/>
    <lineage>
        <taxon>Bacteria</taxon>
        <taxon>Pseudomonadati</taxon>
        <taxon>Pseudomonadota</taxon>
        <taxon>Gammaproteobacteria</taxon>
        <taxon>Alteromonadales</taxon>
        <taxon>Colwelliaceae</taxon>
        <taxon>Thalassotalea</taxon>
    </lineage>
</organism>
<dbReference type="InterPro" id="IPR028096">
    <property type="entry name" value="EfeO_Cupredoxin"/>
</dbReference>
<evidence type="ECO:0000313" key="2">
    <source>
        <dbReference type="EMBL" id="GHF94724.1"/>
    </source>
</evidence>
<dbReference type="SUPFAM" id="SSF49503">
    <property type="entry name" value="Cupredoxins"/>
    <property type="match status" value="1"/>
</dbReference>